<sequence length="395" mass="45954">MIFVKFLLQSFGIVNIDLDYQKSSMKYCKKCLMPDTRPGIKFDSNGVCVACINYAKQKTTNWEQRFDELKTICDKYRGCNGKGYDCAIAVSGGKDSHFQTYIMKEVLKMNPLLLSVGNIDWTETGRRNLENLSDAFGCDIITFQPNRRVARIMFKKALEKIGSPSWYLDALIYAFPVSMTMKMGIKLLVYGEDINYTYGGKQGVEKPSAINQVENDVVKPVWDEWLDDEITEEDLASTRVPSAEECNAYGLEAIYLSYFVPWNSVHNYEIAKQWGFQNLSNEYEREGSIDNYDQIDSLTYLLNPYLKYLKFGHAIATDNASRWIRYGIKTRDEMIPIVEERDKKLDQCIIDKFCEFTKMSHAEFWKIMDKWYNQDLFRRDSHGNWHPKFKVGQSQ</sequence>
<dbReference type="AlphaFoldDB" id="A0A381X9Z3"/>
<reference evidence="1" key="1">
    <citation type="submission" date="2018-05" db="EMBL/GenBank/DDBJ databases">
        <authorList>
            <person name="Lanie J.A."/>
            <person name="Ng W.-L."/>
            <person name="Kazmierczak K.M."/>
            <person name="Andrzejewski T.M."/>
            <person name="Davidsen T.M."/>
            <person name="Wayne K.J."/>
            <person name="Tettelin H."/>
            <person name="Glass J.I."/>
            <person name="Rusch D."/>
            <person name="Podicherti R."/>
            <person name="Tsui H.-C.T."/>
            <person name="Winkler M.E."/>
        </authorList>
    </citation>
    <scope>NUCLEOTIDE SEQUENCE</scope>
</reference>
<protein>
    <recommendedName>
        <fullName evidence="2">N-acetyl sugar amidotransferase</fullName>
    </recommendedName>
</protein>
<evidence type="ECO:0008006" key="2">
    <source>
        <dbReference type="Google" id="ProtNLM"/>
    </source>
</evidence>
<dbReference type="InterPro" id="IPR020022">
    <property type="entry name" value="N-acetyl_sugar_amidoTrfase"/>
</dbReference>
<dbReference type="SUPFAM" id="SSF52402">
    <property type="entry name" value="Adenine nucleotide alpha hydrolases-like"/>
    <property type="match status" value="1"/>
</dbReference>
<organism evidence="1">
    <name type="scientific">marine metagenome</name>
    <dbReference type="NCBI Taxonomy" id="408172"/>
    <lineage>
        <taxon>unclassified sequences</taxon>
        <taxon>metagenomes</taxon>
        <taxon>ecological metagenomes</taxon>
    </lineage>
</organism>
<dbReference type="EMBL" id="UINC01014288">
    <property type="protein sequence ID" value="SVA61053.1"/>
    <property type="molecule type" value="Genomic_DNA"/>
</dbReference>
<gene>
    <name evidence="1" type="ORF">METZ01_LOCUS113907</name>
</gene>
<name>A0A381X9Z3_9ZZZZ</name>
<accession>A0A381X9Z3</accession>
<proteinExistence type="predicted"/>
<dbReference type="NCBIfam" id="TIGR03573">
    <property type="entry name" value="WbuX"/>
    <property type="match status" value="1"/>
</dbReference>
<evidence type="ECO:0000313" key="1">
    <source>
        <dbReference type="EMBL" id="SVA61053.1"/>
    </source>
</evidence>